<organism evidence="5 6">
    <name type="scientific">Ancylostoma ceylanicum</name>
    <dbReference type="NCBI Taxonomy" id="53326"/>
    <lineage>
        <taxon>Eukaryota</taxon>
        <taxon>Metazoa</taxon>
        <taxon>Ecdysozoa</taxon>
        <taxon>Nematoda</taxon>
        <taxon>Chromadorea</taxon>
        <taxon>Rhabditida</taxon>
        <taxon>Rhabditina</taxon>
        <taxon>Rhabditomorpha</taxon>
        <taxon>Strongyloidea</taxon>
        <taxon>Ancylostomatidae</taxon>
        <taxon>Ancylostomatinae</taxon>
        <taxon>Ancylostoma</taxon>
    </lineage>
</organism>
<evidence type="ECO:0000313" key="6">
    <source>
        <dbReference type="Proteomes" id="UP000024635"/>
    </source>
</evidence>
<gene>
    <name evidence="5" type="primary">Acey_s0195.g1463</name>
    <name evidence="5" type="ORF">Y032_0195g1463</name>
</gene>
<evidence type="ECO:0000256" key="3">
    <source>
        <dbReference type="SAM" id="SignalP"/>
    </source>
</evidence>
<accession>A0A016SPK2</accession>
<dbReference type="GO" id="GO:0051287">
    <property type="term" value="F:NAD binding"/>
    <property type="evidence" value="ECO:0007669"/>
    <property type="project" value="TreeGrafter"/>
</dbReference>
<evidence type="ECO:0000256" key="1">
    <source>
        <dbReference type="ARBA" id="ARBA00005582"/>
    </source>
</evidence>
<evidence type="ECO:0000313" key="5">
    <source>
        <dbReference type="EMBL" id="EYB92292.1"/>
    </source>
</evidence>
<dbReference type="PANTHER" id="PTHR13994:SF13">
    <property type="entry name" value="FI03680P"/>
    <property type="match status" value="1"/>
</dbReference>
<dbReference type="InterPro" id="IPR040618">
    <property type="entry name" value="Pre-Nudix"/>
</dbReference>
<feature type="chain" id="PRO_5001486658" description="Pre-nudix hydrolase domain-containing protein" evidence="3">
    <location>
        <begin position="17"/>
        <end position="116"/>
    </location>
</feature>
<proteinExistence type="inferred from homology"/>
<comment type="similarity">
    <text evidence="1">Belongs to the Nudix hydrolase family.</text>
</comment>
<feature type="domain" description="Pre-nudix hydrolase" evidence="4">
    <location>
        <begin position="24"/>
        <end position="105"/>
    </location>
</feature>
<reference evidence="6" key="1">
    <citation type="journal article" date="2015" name="Nat. Genet.">
        <title>The genome and transcriptome of the zoonotic hookworm Ancylostoma ceylanicum identify infection-specific gene families.</title>
        <authorList>
            <person name="Schwarz E.M."/>
            <person name="Hu Y."/>
            <person name="Antoshechkin I."/>
            <person name="Miller M.M."/>
            <person name="Sternberg P.W."/>
            <person name="Aroian R.V."/>
        </authorList>
    </citation>
    <scope>NUCLEOTIDE SEQUENCE</scope>
    <source>
        <strain evidence="6">HY135</strain>
    </source>
</reference>
<dbReference type="OrthoDB" id="5861827at2759"/>
<dbReference type="GO" id="GO:0035529">
    <property type="term" value="F:NADH pyrophosphatase activity"/>
    <property type="evidence" value="ECO:0007669"/>
    <property type="project" value="TreeGrafter"/>
</dbReference>
<keyword evidence="3" id="KW-0732">Signal</keyword>
<dbReference type="AlphaFoldDB" id="A0A016SPK2"/>
<feature type="signal peptide" evidence="3">
    <location>
        <begin position="1"/>
        <end position="16"/>
    </location>
</feature>
<protein>
    <recommendedName>
        <fullName evidence="4">Pre-nudix hydrolase domain-containing protein</fullName>
    </recommendedName>
</protein>
<dbReference type="Proteomes" id="UP000024635">
    <property type="component" value="Unassembled WGS sequence"/>
</dbReference>
<keyword evidence="2" id="KW-0378">Hydrolase</keyword>
<evidence type="ECO:0000259" key="4">
    <source>
        <dbReference type="Pfam" id="PF18290"/>
    </source>
</evidence>
<dbReference type="Gene3D" id="3.40.630.30">
    <property type="match status" value="1"/>
</dbReference>
<evidence type="ECO:0000256" key="2">
    <source>
        <dbReference type="ARBA" id="ARBA00022801"/>
    </source>
</evidence>
<dbReference type="GO" id="GO:0047631">
    <property type="term" value="F:ADP-ribose diphosphatase activity"/>
    <property type="evidence" value="ECO:0007669"/>
    <property type="project" value="TreeGrafter"/>
</dbReference>
<comment type="caution">
    <text evidence="5">The sequence shown here is derived from an EMBL/GenBank/DDBJ whole genome shotgun (WGS) entry which is preliminary data.</text>
</comment>
<dbReference type="Pfam" id="PF18290">
    <property type="entry name" value="Nudix_hydro"/>
    <property type="match status" value="1"/>
</dbReference>
<sequence length="116" mass="13458">MIVVFLCLLTLSQLREEYIPLMVLPTRKNPYGDVEVWTEHLPETLKRAEFIPQLLKSLQHWKAKGVEGVFFRVDLKDSYLVPVLAENGFEYHDVKAKQVTMTRWLPDTPSGLTFVP</sequence>
<dbReference type="PANTHER" id="PTHR13994">
    <property type="entry name" value="NUDIX HYDROLASE RELATED"/>
    <property type="match status" value="1"/>
</dbReference>
<keyword evidence="6" id="KW-1185">Reference proteome</keyword>
<dbReference type="EMBL" id="JARK01001531">
    <property type="protein sequence ID" value="EYB92292.1"/>
    <property type="molecule type" value="Genomic_DNA"/>
</dbReference>
<dbReference type="InterPro" id="IPR003293">
    <property type="entry name" value="Nudix_hydrolase6-like"/>
</dbReference>
<name>A0A016SPK2_9BILA</name>